<dbReference type="AlphaFoldDB" id="A0A4R1I3R9"/>
<proteinExistence type="predicted"/>
<accession>A0A4R1I3R9</accession>
<name>A0A4R1I3R9_ANCAQ</name>
<sequence>MTARVDPVGKILRAVFPRGERDAALACQAYSSDPAFRPAVDEVLRHAALVDIVHAVLVDRKSLEEAGRDASGYSSRVQAVAYACAQLHAAGRLMVWASGQRALERSAMAHATRRIARLERDLALRDAALKARIAIPA</sequence>
<comment type="caution">
    <text evidence="1">The sequence shown here is derived from an EMBL/GenBank/DDBJ whole genome shotgun (WGS) entry which is preliminary data.</text>
</comment>
<dbReference type="EMBL" id="SMFY01000002">
    <property type="protein sequence ID" value="TCK27990.1"/>
    <property type="molecule type" value="Genomic_DNA"/>
</dbReference>
<protein>
    <submittedName>
        <fullName evidence="1">Uncharacterized protein</fullName>
    </submittedName>
</protein>
<reference evidence="1 2" key="1">
    <citation type="submission" date="2019-03" db="EMBL/GenBank/DDBJ databases">
        <title>Genomic Encyclopedia of Type Strains, Phase IV (KMG-IV): sequencing the most valuable type-strain genomes for metagenomic binning, comparative biology and taxonomic classification.</title>
        <authorList>
            <person name="Goeker M."/>
        </authorList>
    </citation>
    <scope>NUCLEOTIDE SEQUENCE [LARGE SCALE GENOMIC DNA]</scope>
    <source>
        <strain evidence="1 2">DSM 101</strain>
    </source>
</reference>
<gene>
    <name evidence="1" type="ORF">EV667_1986</name>
</gene>
<evidence type="ECO:0000313" key="2">
    <source>
        <dbReference type="Proteomes" id="UP000295030"/>
    </source>
</evidence>
<dbReference type="RefSeq" id="WP_131835190.1">
    <property type="nucleotide sequence ID" value="NZ_SMFY01000002.1"/>
</dbReference>
<dbReference type="Proteomes" id="UP000295030">
    <property type="component" value="Unassembled WGS sequence"/>
</dbReference>
<evidence type="ECO:0000313" key="1">
    <source>
        <dbReference type="EMBL" id="TCK27990.1"/>
    </source>
</evidence>
<keyword evidence="2" id="KW-1185">Reference proteome</keyword>
<organism evidence="1 2">
    <name type="scientific">Ancylobacter aquaticus</name>
    <dbReference type="NCBI Taxonomy" id="100"/>
    <lineage>
        <taxon>Bacteria</taxon>
        <taxon>Pseudomonadati</taxon>
        <taxon>Pseudomonadota</taxon>
        <taxon>Alphaproteobacteria</taxon>
        <taxon>Hyphomicrobiales</taxon>
        <taxon>Xanthobacteraceae</taxon>
        <taxon>Ancylobacter</taxon>
    </lineage>
</organism>